<dbReference type="Proteomes" id="UP001281410">
    <property type="component" value="Unassembled WGS sequence"/>
</dbReference>
<sequence length="166" mass="19024">MSASSSRLGIEPDDDNNVTGQSIANYETNWNEKDLDNWQLPNIQQNSIYKKKNILDFKTLLGQKTKEINVKFQNNTFSTNLLNKNSLNHYDKIGYNDMHIGSVQVGIKPLSKIDLNNSLLVVFRDKMIIDYKESILGMVETTLTYGPIHCQCYMNFTVALNTDEHE</sequence>
<protein>
    <submittedName>
        <fullName evidence="2">Uncharacterized protein</fullName>
    </submittedName>
</protein>
<feature type="region of interest" description="Disordered" evidence="1">
    <location>
        <begin position="1"/>
        <end position="21"/>
    </location>
</feature>
<gene>
    <name evidence="2" type="ORF">Dsin_009466</name>
</gene>
<evidence type="ECO:0000256" key="1">
    <source>
        <dbReference type="SAM" id="MobiDB-lite"/>
    </source>
</evidence>
<keyword evidence="3" id="KW-1185">Reference proteome</keyword>
<accession>A0AAE0EBS2</accession>
<reference evidence="2" key="1">
    <citation type="journal article" date="2023" name="Plant J.">
        <title>Genome sequences and population genomics provide insights into the demographic history, inbreeding, and mutation load of two 'living fossil' tree species of Dipteronia.</title>
        <authorList>
            <person name="Feng Y."/>
            <person name="Comes H.P."/>
            <person name="Chen J."/>
            <person name="Zhu S."/>
            <person name="Lu R."/>
            <person name="Zhang X."/>
            <person name="Li P."/>
            <person name="Qiu J."/>
            <person name="Olsen K.M."/>
            <person name="Qiu Y."/>
        </authorList>
    </citation>
    <scope>NUCLEOTIDE SEQUENCE</scope>
    <source>
        <strain evidence="2">NBL</strain>
    </source>
</reference>
<evidence type="ECO:0000313" key="3">
    <source>
        <dbReference type="Proteomes" id="UP001281410"/>
    </source>
</evidence>
<dbReference type="InterPro" id="IPR051596">
    <property type="entry name" value="Caulimoviridae_Movement"/>
</dbReference>
<name>A0AAE0EBS2_9ROSI</name>
<evidence type="ECO:0000313" key="2">
    <source>
        <dbReference type="EMBL" id="KAK3222441.1"/>
    </source>
</evidence>
<proteinExistence type="predicted"/>
<dbReference type="AlphaFoldDB" id="A0AAE0EBS2"/>
<dbReference type="PANTHER" id="PTHR47599:SF4">
    <property type="entry name" value="POLYPROTEIN"/>
    <property type="match status" value="1"/>
</dbReference>
<dbReference type="Pfam" id="PF01107">
    <property type="entry name" value="MP"/>
    <property type="match status" value="1"/>
</dbReference>
<dbReference type="EMBL" id="JANJYJ010000003">
    <property type="protein sequence ID" value="KAK3222441.1"/>
    <property type="molecule type" value="Genomic_DNA"/>
</dbReference>
<dbReference type="InterPro" id="IPR028919">
    <property type="entry name" value="Viral_movement"/>
</dbReference>
<dbReference type="PANTHER" id="PTHR47599">
    <property type="entry name" value="CELL-TO-CELL MOVEMENT PROTEIN"/>
    <property type="match status" value="1"/>
</dbReference>
<organism evidence="2 3">
    <name type="scientific">Dipteronia sinensis</name>
    <dbReference type="NCBI Taxonomy" id="43782"/>
    <lineage>
        <taxon>Eukaryota</taxon>
        <taxon>Viridiplantae</taxon>
        <taxon>Streptophyta</taxon>
        <taxon>Embryophyta</taxon>
        <taxon>Tracheophyta</taxon>
        <taxon>Spermatophyta</taxon>
        <taxon>Magnoliopsida</taxon>
        <taxon>eudicotyledons</taxon>
        <taxon>Gunneridae</taxon>
        <taxon>Pentapetalae</taxon>
        <taxon>rosids</taxon>
        <taxon>malvids</taxon>
        <taxon>Sapindales</taxon>
        <taxon>Sapindaceae</taxon>
        <taxon>Hippocastanoideae</taxon>
        <taxon>Acereae</taxon>
        <taxon>Dipteronia</taxon>
    </lineage>
</organism>
<comment type="caution">
    <text evidence="2">The sequence shown here is derived from an EMBL/GenBank/DDBJ whole genome shotgun (WGS) entry which is preliminary data.</text>
</comment>